<reference evidence="1" key="1">
    <citation type="journal article" date="2013" name="Int. J. Syst. Evol. Microbiol.">
        <title>Polycladomyces abyssicola gen. nov., sp. nov., a thermophilic filamentous bacterium isolated from hemipelagic sediment.</title>
        <authorList>
            <person name="Tsubouchi T."/>
            <person name="Shimane Y."/>
            <person name="Mori K."/>
            <person name="Usui K."/>
            <person name="Hiraki T."/>
            <person name="Tame A."/>
            <person name="Uematsu K."/>
            <person name="Maruyama T."/>
            <person name="Hatada Y."/>
        </authorList>
    </citation>
    <scope>NUCLEOTIDE SEQUENCE</scope>
    <source>
        <strain evidence="1">JIR-001</strain>
    </source>
</reference>
<reference evidence="1" key="2">
    <citation type="journal article" date="2021" name="Microbiol. Resour. Announc.">
        <title>Complete Genome Sequence of Polycladomyces abyssicola JIR-001T, Isolated from Hemipelagic Sediment in Deep Seawater.</title>
        <authorList>
            <person name="Tsubouchi T."/>
            <person name="Kaneko Y."/>
        </authorList>
    </citation>
    <scope>NUCLEOTIDE SEQUENCE</scope>
    <source>
        <strain evidence="1">JIR-001</strain>
    </source>
</reference>
<dbReference type="KEGG" id="pabs:JIR001_11200"/>
<name>A0A8D5UG35_9BACL</name>
<accession>A0A8D5UG35</accession>
<protein>
    <submittedName>
        <fullName evidence="1">Uncharacterized protein</fullName>
    </submittedName>
</protein>
<proteinExistence type="predicted"/>
<keyword evidence="2" id="KW-1185">Reference proteome</keyword>
<evidence type="ECO:0000313" key="2">
    <source>
        <dbReference type="Proteomes" id="UP000677436"/>
    </source>
</evidence>
<dbReference type="AlphaFoldDB" id="A0A8D5UG35"/>
<dbReference type="Proteomes" id="UP000677436">
    <property type="component" value="Chromosome"/>
</dbReference>
<evidence type="ECO:0000313" key="1">
    <source>
        <dbReference type="EMBL" id="BCU81337.1"/>
    </source>
</evidence>
<organism evidence="1 2">
    <name type="scientific">Polycladomyces abyssicola</name>
    <dbReference type="NCBI Taxonomy" id="1125966"/>
    <lineage>
        <taxon>Bacteria</taxon>
        <taxon>Bacillati</taxon>
        <taxon>Bacillota</taxon>
        <taxon>Bacilli</taxon>
        <taxon>Bacillales</taxon>
        <taxon>Thermoactinomycetaceae</taxon>
        <taxon>Polycladomyces</taxon>
    </lineage>
</organism>
<sequence length="86" mass="9233">MGGFSSKVGVLTSLLRKADFSTGILIDASVIEAPQTGFGVGCSHGISEVSRFVVGMYTPNVMPLGHQPRGLVDHFLTRHNLFSTQR</sequence>
<dbReference type="EMBL" id="AP024601">
    <property type="protein sequence ID" value="BCU81337.1"/>
    <property type="molecule type" value="Genomic_DNA"/>
</dbReference>
<gene>
    <name evidence="1" type="ORF">JIR001_11200</name>
</gene>